<gene>
    <name evidence="3" type="ORF">UTRI_01918</name>
</gene>
<feature type="chain" id="PRO_5023044238" evidence="2">
    <location>
        <begin position="20"/>
        <end position="222"/>
    </location>
</feature>
<evidence type="ECO:0000313" key="4">
    <source>
        <dbReference type="Proteomes" id="UP000324022"/>
    </source>
</evidence>
<evidence type="ECO:0000256" key="1">
    <source>
        <dbReference type="SAM" id="MobiDB-lite"/>
    </source>
</evidence>
<dbReference type="AlphaFoldDB" id="A0A5C3DZY9"/>
<keyword evidence="2" id="KW-0732">Signal</keyword>
<feature type="compositionally biased region" description="Basic and acidic residues" evidence="1">
    <location>
        <begin position="28"/>
        <end position="41"/>
    </location>
</feature>
<sequence length="222" mass="24185">MKFALSTITLLASAMMAYAAPAPPGVTKSHDKDPTTGDKSHTTTYTAPQYNSVTKFGSVTYTAFIPDCAIPVTPTLTSSSEYALVPIQLTGKYSYSYTTTTWDSGAPQLNHTSFAMRMSGYATTTTTRAKKGDKYTGGEALQLQFNYDADGGIQAGDYTESFRTISVLYNKQGMKNYFYANLDLRFDGGMVEVLFSDVRKFQCPTPQEVAQIAANPPDPVLQ</sequence>
<dbReference type="EMBL" id="OOIN01000005">
    <property type="protein sequence ID" value="SPO23240.1"/>
    <property type="molecule type" value="Genomic_DNA"/>
</dbReference>
<accession>A0A5C3DZY9</accession>
<protein>
    <submittedName>
        <fullName evidence="3">Uncharacterized protein</fullName>
    </submittedName>
</protein>
<proteinExistence type="predicted"/>
<dbReference type="Proteomes" id="UP000324022">
    <property type="component" value="Unassembled WGS sequence"/>
</dbReference>
<feature type="region of interest" description="Disordered" evidence="1">
    <location>
        <begin position="24"/>
        <end position="44"/>
    </location>
</feature>
<reference evidence="3 4" key="1">
    <citation type="submission" date="2018-03" db="EMBL/GenBank/DDBJ databases">
        <authorList>
            <person name="Guldener U."/>
        </authorList>
    </citation>
    <scope>NUCLEOTIDE SEQUENCE [LARGE SCALE GENOMIC DNA]</scope>
    <source>
        <strain evidence="3 4">NBRC100155</strain>
    </source>
</reference>
<evidence type="ECO:0000256" key="2">
    <source>
        <dbReference type="SAM" id="SignalP"/>
    </source>
</evidence>
<name>A0A5C3DZY9_9BASI</name>
<organism evidence="3 4">
    <name type="scientific">Ustilago trichophora</name>
    <dbReference type="NCBI Taxonomy" id="86804"/>
    <lineage>
        <taxon>Eukaryota</taxon>
        <taxon>Fungi</taxon>
        <taxon>Dikarya</taxon>
        <taxon>Basidiomycota</taxon>
        <taxon>Ustilaginomycotina</taxon>
        <taxon>Ustilaginomycetes</taxon>
        <taxon>Ustilaginales</taxon>
        <taxon>Ustilaginaceae</taxon>
        <taxon>Ustilago</taxon>
    </lineage>
</organism>
<feature type="signal peptide" evidence="2">
    <location>
        <begin position="1"/>
        <end position="19"/>
    </location>
</feature>
<evidence type="ECO:0000313" key="3">
    <source>
        <dbReference type="EMBL" id="SPO23240.1"/>
    </source>
</evidence>
<keyword evidence="4" id="KW-1185">Reference proteome</keyword>